<feature type="domain" description="CAAX prenyl protease 2/Lysostaphin resistance protein A-like" evidence="2">
    <location>
        <begin position="153"/>
        <end position="244"/>
    </location>
</feature>
<keyword evidence="1" id="KW-1133">Transmembrane helix</keyword>
<keyword evidence="3" id="KW-0378">Hydrolase</keyword>
<dbReference type="GO" id="GO:0008237">
    <property type="term" value="F:metallopeptidase activity"/>
    <property type="evidence" value="ECO:0007669"/>
    <property type="project" value="UniProtKB-KW"/>
</dbReference>
<sequence length="260" mass="27813">MTVTRTEARARASYGVEVLLLLFVSLGRSAVYSVLAILDLSTRPGGVAAQTSQLNPTVVPDRPWLDALYQIAQTLLPLVPALLAVHLLGRSHRDPWAAIGMDLRGGRRRWARDLGTGLALAAAIGVPGLGLYLLARAAGLATDVQAAGLGTSVWALVVLLARALMNGLLEEVIVVGYLFDRLPRLGWPPWAVLVGSALLRGTYHLYQGWGGFAGNIVMGLVFGLVYRRTRRVAPLVVAHTAIDVVAFLGYALLAPRVGWL</sequence>
<dbReference type="Proteomes" id="UP000386847">
    <property type="component" value="Chromosome"/>
</dbReference>
<keyword evidence="1" id="KW-0472">Membrane</keyword>
<dbReference type="GO" id="GO:0006508">
    <property type="term" value="P:proteolysis"/>
    <property type="evidence" value="ECO:0007669"/>
    <property type="project" value="UniProtKB-KW"/>
</dbReference>
<reference evidence="3 4" key="1">
    <citation type="submission" date="2019-10" db="EMBL/GenBank/DDBJ databases">
        <title>Genomic analysis of Raineyella sp. CBA3103.</title>
        <authorList>
            <person name="Roh S.W."/>
        </authorList>
    </citation>
    <scope>NUCLEOTIDE SEQUENCE [LARGE SCALE GENOMIC DNA]</scope>
    <source>
        <strain evidence="3 4">CBA3103</strain>
    </source>
</reference>
<organism evidence="3 4">
    <name type="scientific">Raineyella fluvialis</name>
    <dbReference type="NCBI Taxonomy" id="2662261"/>
    <lineage>
        <taxon>Bacteria</taxon>
        <taxon>Bacillati</taxon>
        <taxon>Actinomycetota</taxon>
        <taxon>Actinomycetes</taxon>
        <taxon>Propionibacteriales</taxon>
        <taxon>Propionibacteriaceae</taxon>
        <taxon>Raineyella</taxon>
    </lineage>
</organism>
<evidence type="ECO:0000313" key="3">
    <source>
        <dbReference type="EMBL" id="QGF23946.1"/>
    </source>
</evidence>
<feature type="transmembrane region" description="Helical" evidence="1">
    <location>
        <begin position="67"/>
        <end position="89"/>
    </location>
</feature>
<dbReference type="EMBL" id="CP045725">
    <property type="protein sequence ID" value="QGF23946.1"/>
    <property type="molecule type" value="Genomic_DNA"/>
</dbReference>
<gene>
    <name evidence="3" type="ORF">Rai3103_09945</name>
</gene>
<keyword evidence="4" id="KW-1185">Reference proteome</keyword>
<dbReference type="GO" id="GO:0004175">
    <property type="term" value="F:endopeptidase activity"/>
    <property type="evidence" value="ECO:0007669"/>
    <property type="project" value="UniProtKB-ARBA"/>
</dbReference>
<name>A0A5Q2FHW5_9ACTN</name>
<feature type="transmembrane region" description="Helical" evidence="1">
    <location>
        <begin position="209"/>
        <end position="226"/>
    </location>
</feature>
<dbReference type="Pfam" id="PF02517">
    <property type="entry name" value="Rce1-like"/>
    <property type="match status" value="1"/>
</dbReference>
<evidence type="ECO:0000259" key="2">
    <source>
        <dbReference type="Pfam" id="PF02517"/>
    </source>
</evidence>
<dbReference type="InterPro" id="IPR003675">
    <property type="entry name" value="Rce1/LyrA-like_dom"/>
</dbReference>
<protein>
    <submittedName>
        <fullName evidence="3">CPBP family intramembrane metalloprotease</fullName>
    </submittedName>
</protein>
<accession>A0A5Q2FHW5</accession>
<evidence type="ECO:0000313" key="4">
    <source>
        <dbReference type="Proteomes" id="UP000386847"/>
    </source>
</evidence>
<keyword evidence="1" id="KW-0812">Transmembrane</keyword>
<keyword evidence="3" id="KW-0482">Metalloprotease</keyword>
<proteinExistence type="predicted"/>
<dbReference type="GO" id="GO:0080120">
    <property type="term" value="P:CAAX-box protein maturation"/>
    <property type="evidence" value="ECO:0007669"/>
    <property type="project" value="UniProtKB-ARBA"/>
</dbReference>
<feature type="transmembrane region" description="Helical" evidence="1">
    <location>
        <begin position="12"/>
        <end position="38"/>
    </location>
</feature>
<evidence type="ECO:0000256" key="1">
    <source>
        <dbReference type="SAM" id="Phobius"/>
    </source>
</evidence>
<dbReference type="AlphaFoldDB" id="A0A5Q2FHW5"/>
<dbReference type="KEGG" id="rain:Rai3103_09945"/>
<feature type="transmembrane region" description="Helical" evidence="1">
    <location>
        <begin position="110"/>
        <end position="134"/>
    </location>
</feature>
<feature type="transmembrane region" description="Helical" evidence="1">
    <location>
        <begin position="233"/>
        <end position="253"/>
    </location>
</feature>
<keyword evidence="3" id="KW-0645">Protease</keyword>